<protein>
    <submittedName>
        <fullName evidence="1">7-deoxyloganetin glucosyltransferase-like</fullName>
    </submittedName>
</protein>
<organism evidence="1">
    <name type="scientific">Rhizophora mucronata</name>
    <name type="common">Asiatic mangrove</name>
    <dbReference type="NCBI Taxonomy" id="61149"/>
    <lineage>
        <taxon>Eukaryota</taxon>
        <taxon>Viridiplantae</taxon>
        <taxon>Streptophyta</taxon>
        <taxon>Embryophyta</taxon>
        <taxon>Tracheophyta</taxon>
        <taxon>Spermatophyta</taxon>
        <taxon>Magnoliopsida</taxon>
        <taxon>eudicotyledons</taxon>
        <taxon>Gunneridae</taxon>
        <taxon>Pentapetalae</taxon>
        <taxon>rosids</taxon>
        <taxon>fabids</taxon>
        <taxon>Malpighiales</taxon>
        <taxon>Rhizophoraceae</taxon>
        <taxon>Rhizophora</taxon>
    </lineage>
</organism>
<name>A0A2P2LXS8_RHIMU</name>
<sequence length="57" mass="6419">MHDEPFGAVVASCANFFPPHGLFPQFFTPLSCHQLSNKLLHFISLDIIIYLQANSPF</sequence>
<reference evidence="1" key="1">
    <citation type="submission" date="2018-02" db="EMBL/GenBank/DDBJ databases">
        <title>Rhizophora mucronata_Transcriptome.</title>
        <authorList>
            <person name="Meera S.P."/>
            <person name="Sreeshan A."/>
            <person name="Augustine A."/>
        </authorList>
    </citation>
    <scope>NUCLEOTIDE SEQUENCE</scope>
    <source>
        <tissue evidence="1">Leaf</tissue>
    </source>
</reference>
<proteinExistence type="predicted"/>
<accession>A0A2P2LXS8</accession>
<dbReference type="AlphaFoldDB" id="A0A2P2LXS8"/>
<evidence type="ECO:0000313" key="1">
    <source>
        <dbReference type="EMBL" id="MBX22774.1"/>
    </source>
</evidence>
<dbReference type="EMBL" id="GGEC01042290">
    <property type="protein sequence ID" value="MBX22774.1"/>
    <property type="molecule type" value="Transcribed_RNA"/>
</dbReference>
<keyword evidence="1" id="KW-0808">Transferase</keyword>
<dbReference type="GO" id="GO:0016740">
    <property type="term" value="F:transferase activity"/>
    <property type="evidence" value="ECO:0007669"/>
    <property type="project" value="UniProtKB-KW"/>
</dbReference>